<accession>A0A518CQI5</accession>
<feature type="signal peptide" evidence="1">
    <location>
        <begin position="1"/>
        <end position="18"/>
    </location>
</feature>
<name>A0A518CQI5_9PLAN</name>
<dbReference type="AlphaFoldDB" id="A0A518CQI5"/>
<organism evidence="2 3">
    <name type="scientific">Polystyrenella longa</name>
    <dbReference type="NCBI Taxonomy" id="2528007"/>
    <lineage>
        <taxon>Bacteria</taxon>
        <taxon>Pseudomonadati</taxon>
        <taxon>Planctomycetota</taxon>
        <taxon>Planctomycetia</taxon>
        <taxon>Planctomycetales</taxon>
        <taxon>Planctomycetaceae</taxon>
        <taxon>Polystyrenella</taxon>
    </lineage>
</organism>
<dbReference type="EMBL" id="CP036281">
    <property type="protein sequence ID" value="QDU81464.1"/>
    <property type="molecule type" value="Genomic_DNA"/>
</dbReference>
<proteinExistence type="predicted"/>
<dbReference type="RefSeq" id="WP_144996825.1">
    <property type="nucleotide sequence ID" value="NZ_CP036281.1"/>
</dbReference>
<feature type="chain" id="PRO_5022126347" evidence="1">
    <location>
        <begin position="19"/>
        <end position="320"/>
    </location>
</feature>
<keyword evidence="1" id="KW-0732">Signal</keyword>
<evidence type="ECO:0000313" key="3">
    <source>
        <dbReference type="Proteomes" id="UP000317178"/>
    </source>
</evidence>
<keyword evidence="3" id="KW-1185">Reference proteome</keyword>
<gene>
    <name evidence="2" type="ORF">Pla110_32060</name>
</gene>
<evidence type="ECO:0000313" key="2">
    <source>
        <dbReference type="EMBL" id="QDU81464.1"/>
    </source>
</evidence>
<dbReference type="Proteomes" id="UP000317178">
    <property type="component" value="Chromosome"/>
</dbReference>
<evidence type="ECO:0000256" key="1">
    <source>
        <dbReference type="SAM" id="SignalP"/>
    </source>
</evidence>
<reference evidence="2 3" key="1">
    <citation type="submission" date="2019-02" db="EMBL/GenBank/DDBJ databases">
        <title>Deep-cultivation of Planctomycetes and their phenomic and genomic characterization uncovers novel biology.</title>
        <authorList>
            <person name="Wiegand S."/>
            <person name="Jogler M."/>
            <person name="Boedeker C."/>
            <person name="Pinto D."/>
            <person name="Vollmers J."/>
            <person name="Rivas-Marin E."/>
            <person name="Kohn T."/>
            <person name="Peeters S.H."/>
            <person name="Heuer A."/>
            <person name="Rast P."/>
            <person name="Oberbeckmann S."/>
            <person name="Bunk B."/>
            <person name="Jeske O."/>
            <person name="Meyerdierks A."/>
            <person name="Storesund J.E."/>
            <person name="Kallscheuer N."/>
            <person name="Luecker S."/>
            <person name="Lage O.M."/>
            <person name="Pohl T."/>
            <person name="Merkel B.J."/>
            <person name="Hornburger P."/>
            <person name="Mueller R.-W."/>
            <person name="Bruemmer F."/>
            <person name="Labrenz M."/>
            <person name="Spormann A.M."/>
            <person name="Op den Camp H."/>
            <person name="Overmann J."/>
            <person name="Amann R."/>
            <person name="Jetten M.S.M."/>
            <person name="Mascher T."/>
            <person name="Medema M.H."/>
            <person name="Devos D.P."/>
            <person name="Kaster A.-K."/>
            <person name="Ovreas L."/>
            <person name="Rohde M."/>
            <person name="Galperin M.Y."/>
            <person name="Jogler C."/>
        </authorList>
    </citation>
    <scope>NUCLEOTIDE SEQUENCE [LARGE SCALE GENOMIC DNA]</scope>
    <source>
        <strain evidence="2 3">Pla110</strain>
    </source>
</reference>
<protein>
    <submittedName>
        <fullName evidence="2">Uncharacterized protein</fullName>
    </submittedName>
</protein>
<sequence precursor="true">MILRNAIFILIAATPLFCLQFAGTIHHYTSNGGAYDFFTYLEEYGNPNQGKQNEFSTELLASRSVEGASVAEPVMNIGVDEEFFKGWLEEVNKPEPTLRETYLAWQEVSDVDLIQIWQKRVAGVDGWQFLRVVAGIPQRAPAVAERPVHSPFIFSSHQTSLRTLNRERSIEENAENQAKKAFPKDITPGHYRVVDNLGLVTEVVITDTEIDLFTNKDHESNDHYVLRQGERVIYFIRLKSPVTARQNQVIQRHDHWISRMNREHVGPTIQMMLEYAMPVDQATAAMRSTASQALEAYQQMGETLEQPTRLSNGLEDEQLR</sequence>
<dbReference type="KEGG" id="plon:Pla110_32060"/>